<comment type="caution">
    <text evidence="14">The sequence shown here is derived from an EMBL/GenBank/DDBJ whole genome shotgun (WGS) entry which is preliminary data.</text>
</comment>
<comment type="similarity">
    <text evidence="10">Belongs to the RING-type zinc finger family. ATL subfamily.</text>
</comment>
<dbReference type="GO" id="GO:0008270">
    <property type="term" value="F:zinc ion binding"/>
    <property type="evidence" value="ECO:0007669"/>
    <property type="project" value="UniProtKB-KW"/>
</dbReference>
<keyword evidence="7" id="KW-0862">Zinc</keyword>
<dbReference type="Gene3D" id="3.30.40.10">
    <property type="entry name" value="Zinc/RING finger domain, C3HC4 (zinc finger)"/>
    <property type="match status" value="1"/>
</dbReference>
<keyword evidence="5 12" id="KW-0812">Transmembrane</keyword>
<reference evidence="14 15" key="1">
    <citation type="submission" date="2024-12" db="EMBL/GenBank/DDBJ databases">
        <title>The unique morphological basis and parallel evolutionary history of personate flowers in Penstemon.</title>
        <authorList>
            <person name="Depatie T.H."/>
            <person name="Wessinger C.A."/>
        </authorList>
    </citation>
    <scope>NUCLEOTIDE SEQUENCE [LARGE SCALE GENOMIC DNA]</scope>
    <source>
        <strain evidence="14">WTNN_2</strain>
        <tissue evidence="14">Leaf</tissue>
    </source>
</reference>
<evidence type="ECO:0000256" key="6">
    <source>
        <dbReference type="ARBA" id="ARBA00022723"/>
    </source>
</evidence>
<evidence type="ECO:0000256" key="3">
    <source>
        <dbReference type="ARBA" id="ARBA00012483"/>
    </source>
</evidence>
<evidence type="ECO:0000256" key="12">
    <source>
        <dbReference type="SAM" id="Phobius"/>
    </source>
</evidence>
<feature type="domain" description="RING-type" evidence="13">
    <location>
        <begin position="120"/>
        <end position="162"/>
    </location>
</feature>
<proteinExistence type="inferred from homology"/>
<feature type="transmembrane region" description="Helical" evidence="12">
    <location>
        <begin position="51"/>
        <end position="75"/>
    </location>
</feature>
<keyword evidence="4" id="KW-0808">Transferase</keyword>
<dbReference type="Pfam" id="PF13639">
    <property type="entry name" value="zf-RING_2"/>
    <property type="match status" value="1"/>
</dbReference>
<gene>
    <name evidence="14" type="ORF">ACJIZ3_005706</name>
</gene>
<evidence type="ECO:0000256" key="5">
    <source>
        <dbReference type="ARBA" id="ARBA00022692"/>
    </source>
</evidence>
<accession>A0ABD3S5M4</accession>
<comment type="subcellular location">
    <subcellularLocation>
        <location evidence="2">Membrane</location>
        <topology evidence="2">Single-pass membrane protein</topology>
    </subcellularLocation>
</comment>
<dbReference type="PANTHER" id="PTHR46905">
    <property type="entry name" value="RING-H2 FINGER PROTEIN ATL78"/>
    <property type="match status" value="1"/>
</dbReference>
<dbReference type="PROSITE" id="PS50089">
    <property type="entry name" value="ZF_RING_2"/>
    <property type="match status" value="1"/>
</dbReference>
<evidence type="ECO:0000256" key="7">
    <source>
        <dbReference type="ARBA" id="ARBA00022833"/>
    </source>
</evidence>
<evidence type="ECO:0000256" key="8">
    <source>
        <dbReference type="ARBA" id="ARBA00022989"/>
    </source>
</evidence>
<evidence type="ECO:0000256" key="4">
    <source>
        <dbReference type="ARBA" id="ARBA00022679"/>
    </source>
</evidence>
<dbReference type="GO" id="GO:0016020">
    <property type="term" value="C:membrane"/>
    <property type="evidence" value="ECO:0007669"/>
    <property type="project" value="UniProtKB-SubCell"/>
</dbReference>
<sequence length="174" mass="19119">MAEFNIHLSPPPDTTAIHQAPLPSPAASKCNGRNCPWWPYTNSTDFKANTALILVILFCALICAMALNAAVRYIIRIHCIRRRNEEESKAELDGGAVQEVDIAAVIYSEGVKLKGADAECIICLSEFAIGDKIRVLENCNHGFHVRCIQKWLISHSSCPTCRTNCTLDPKASPP</sequence>
<dbReference type="InterPro" id="IPR013083">
    <property type="entry name" value="Znf_RING/FYVE/PHD"/>
</dbReference>
<keyword evidence="6" id="KW-0479">Metal-binding</keyword>
<dbReference type="InterPro" id="IPR044602">
    <property type="entry name" value="ATL10/ATL72-79-like"/>
</dbReference>
<dbReference type="AlphaFoldDB" id="A0ABD3S5M4"/>
<keyword evidence="11" id="KW-0863">Zinc-finger</keyword>
<evidence type="ECO:0000256" key="2">
    <source>
        <dbReference type="ARBA" id="ARBA00004167"/>
    </source>
</evidence>
<name>A0ABD3S5M4_9LAMI</name>
<evidence type="ECO:0000259" key="13">
    <source>
        <dbReference type="PROSITE" id="PS50089"/>
    </source>
</evidence>
<keyword evidence="8 12" id="KW-1133">Transmembrane helix</keyword>
<keyword evidence="9 12" id="KW-0472">Membrane</keyword>
<dbReference type="InterPro" id="IPR001841">
    <property type="entry name" value="Znf_RING"/>
</dbReference>
<organism evidence="14 15">
    <name type="scientific">Penstemon smallii</name>
    <dbReference type="NCBI Taxonomy" id="265156"/>
    <lineage>
        <taxon>Eukaryota</taxon>
        <taxon>Viridiplantae</taxon>
        <taxon>Streptophyta</taxon>
        <taxon>Embryophyta</taxon>
        <taxon>Tracheophyta</taxon>
        <taxon>Spermatophyta</taxon>
        <taxon>Magnoliopsida</taxon>
        <taxon>eudicotyledons</taxon>
        <taxon>Gunneridae</taxon>
        <taxon>Pentapetalae</taxon>
        <taxon>asterids</taxon>
        <taxon>lamiids</taxon>
        <taxon>Lamiales</taxon>
        <taxon>Plantaginaceae</taxon>
        <taxon>Cheloneae</taxon>
        <taxon>Penstemon</taxon>
    </lineage>
</organism>
<dbReference type="GO" id="GO:0061630">
    <property type="term" value="F:ubiquitin protein ligase activity"/>
    <property type="evidence" value="ECO:0007669"/>
    <property type="project" value="UniProtKB-EC"/>
</dbReference>
<evidence type="ECO:0000256" key="9">
    <source>
        <dbReference type="ARBA" id="ARBA00023136"/>
    </source>
</evidence>
<dbReference type="PANTHER" id="PTHR46905:SF1">
    <property type="entry name" value="RING-TYPE E3 UBIQUITIN TRANSFERASE"/>
    <property type="match status" value="1"/>
</dbReference>
<dbReference type="SMART" id="SM00184">
    <property type="entry name" value="RING"/>
    <property type="match status" value="1"/>
</dbReference>
<evidence type="ECO:0000256" key="1">
    <source>
        <dbReference type="ARBA" id="ARBA00000900"/>
    </source>
</evidence>
<dbReference type="SUPFAM" id="SSF57850">
    <property type="entry name" value="RING/U-box"/>
    <property type="match status" value="1"/>
</dbReference>
<protein>
    <recommendedName>
        <fullName evidence="3">RING-type E3 ubiquitin transferase</fullName>
        <ecNumber evidence="3">2.3.2.27</ecNumber>
    </recommendedName>
</protein>
<keyword evidence="15" id="KW-1185">Reference proteome</keyword>
<dbReference type="EC" id="2.3.2.27" evidence="3"/>
<evidence type="ECO:0000256" key="11">
    <source>
        <dbReference type="PROSITE-ProRule" id="PRU00175"/>
    </source>
</evidence>
<dbReference type="EMBL" id="JBJXBP010000007">
    <property type="protein sequence ID" value="KAL3819801.1"/>
    <property type="molecule type" value="Genomic_DNA"/>
</dbReference>
<evidence type="ECO:0000313" key="15">
    <source>
        <dbReference type="Proteomes" id="UP001634393"/>
    </source>
</evidence>
<comment type="catalytic activity">
    <reaction evidence="1">
        <text>S-ubiquitinyl-[E2 ubiquitin-conjugating enzyme]-L-cysteine + [acceptor protein]-L-lysine = [E2 ubiquitin-conjugating enzyme]-L-cysteine + N(6)-ubiquitinyl-[acceptor protein]-L-lysine.</text>
        <dbReference type="EC" id="2.3.2.27"/>
    </reaction>
</comment>
<evidence type="ECO:0000256" key="10">
    <source>
        <dbReference type="ARBA" id="ARBA00024209"/>
    </source>
</evidence>
<evidence type="ECO:0000313" key="14">
    <source>
        <dbReference type="EMBL" id="KAL3819801.1"/>
    </source>
</evidence>
<dbReference type="Proteomes" id="UP001634393">
    <property type="component" value="Unassembled WGS sequence"/>
</dbReference>